<evidence type="ECO:0000313" key="1">
    <source>
        <dbReference type="EMBL" id="RWS27965.1"/>
    </source>
</evidence>
<reference evidence="1 2" key="1">
    <citation type="journal article" date="2018" name="Gigascience">
        <title>Genomes of trombidid mites reveal novel predicted allergens and laterally-transferred genes associated with secondary metabolism.</title>
        <authorList>
            <person name="Dong X."/>
            <person name="Chaisiri K."/>
            <person name="Xia D."/>
            <person name="Armstrong S.D."/>
            <person name="Fang Y."/>
            <person name="Donnelly M.J."/>
            <person name="Kadowaki T."/>
            <person name="McGarry J.W."/>
            <person name="Darby A.C."/>
            <person name="Makepeace B.L."/>
        </authorList>
    </citation>
    <scope>NUCLEOTIDE SEQUENCE [LARGE SCALE GENOMIC DNA]</scope>
    <source>
        <strain evidence="1">UoL-UT</strain>
    </source>
</reference>
<name>A0A443SKF8_9ACAR</name>
<keyword evidence="2" id="KW-1185">Reference proteome</keyword>
<evidence type="ECO:0000313" key="2">
    <source>
        <dbReference type="Proteomes" id="UP000288716"/>
    </source>
</evidence>
<protein>
    <submittedName>
        <fullName evidence="1">Uncharacterized protein</fullName>
    </submittedName>
</protein>
<dbReference type="AlphaFoldDB" id="A0A443SKF8"/>
<sequence>MGIKVEYYVNENKLKEKLQTYFLRDQKSSSRILKIKMSLKLFACILYVVRVLYDRGPAFIQWYVT</sequence>
<dbReference type="OrthoDB" id="6537958at2759"/>
<dbReference type="Proteomes" id="UP000288716">
    <property type="component" value="Unassembled WGS sequence"/>
</dbReference>
<dbReference type="VEuPathDB" id="VectorBase:LDEU004076"/>
<dbReference type="EMBL" id="NCKV01001652">
    <property type="protein sequence ID" value="RWS27965.1"/>
    <property type="molecule type" value="Genomic_DNA"/>
</dbReference>
<gene>
    <name evidence="1" type="ORF">B4U80_05034</name>
</gene>
<organism evidence="1 2">
    <name type="scientific">Leptotrombidium deliense</name>
    <dbReference type="NCBI Taxonomy" id="299467"/>
    <lineage>
        <taxon>Eukaryota</taxon>
        <taxon>Metazoa</taxon>
        <taxon>Ecdysozoa</taxon>
        <taxon>Arthropoda</taxon>
        <taxon>Chelicerata</taxon>
        <taxon>Arachnida</taxon>
        <taxon>Acari</taxon>
        <taxon>Acariformes</taxon>
        <taxon>Trombidiformes</taxon>
        <taxon>Prostigmata</taxon>
        <taxon>Anystina</taxon>
        <taxon>Parasitengona</taxon>
        <taxon>Trombiculoidea</taxon>
        <taxon>Trombiculidae</taxon>
        <taxon>Leptotrombidium</taxon>
    </lineage>
</organism>
<proteinExistence type="predicted"/>
<comment type="caution">
    <text evidence="1">The sequence shown here is derived from an EMBL/GenBank/DDBJ whole genome shotgun (WGS) entry which is preliminary data.</text>
</comment>
<accession>A0A443SKF8</accession>